<feature type="region of interest" description="Disordered" evidence="1">
    <location>
        <begin position="103"/>
        <end position="143"/>
    </location>
</feature>
<dbReference type="Proteomes" id="UP000005206">
    <property type="component" value="Chromosome 13"/>
</dbReference>
<feature type="transmembrane region" description="Helical" evidence="2">
    <location>
        <begin position="294"/>
        <end position="314"/>
    </location>
</feature>
<dbReference type="eggNOG" id="ENOG502QRI8">
    <property type="taxonomic scope" value="Eukaryota"/>
</dbReference>
<keyword evidence="2" id="KW-0812">Transmembrane</keyword>
<feature type="compositionally biased region" description="Polar residues" evidence="1">
    <location>
        <begin position="107"/>
        <end position="143"/>
    </location>
</feature>
<dbReference type="InterPro" id="IPR044926">
    <property type="entry name" value="RGS_subdomain_2"/>
</dbReference>
<accession>C7ZDN8</accession>
<evidence type="ECO:0000259" key="3">
    <source>
        <dbReference type="PROSITE" id="PS50132"/>
    </source>
</evidence>
<sequence length="319" mass="35885">MPLSFFPDLQRNRLPTLFEVLSRRVLPPVDLFSFYVFMRDQQRSSLCAGTEECGPLLNTRTNDLVRRYASLRMINRQRFQPHRQLIWALQMTRSRVSAFLRGEGTSGRATSSDANNAQSVPVTGSSVRPSADQSPATAGTVSRQDIRASAEKIIFTYTIPGAEREIILPRSITEDLINAVEVSERDDPEVFDAAKDYVFQSMERDAFPGFLRMKALANLTSPTMILHLVVGLLSLFAAFWVGFVLIFLDAGRRTRAWYTLGPTMALLQVSEYTPFSFVRVREPCVKKILSQRGILVLIVILTLDAALSTLFIFVPGKRL</sequence>
<protein>
    <recommendedName>
        <fullName evidence="3">RGS domain-containing protein</fullName>
    </recommendedName>
</protein>
<dbReference type="SUPFAM" id="SSF48097">
    <property type="entry name" value="Regulator of G-protein signaling, RGS"/>
    <property type="match status" value="1"/>
</dbReference>
<dbReference type="InterPro" id="IPR036305">
    <property type="entry name" value="RGS_sf"/>
</dbReference>
<evidence type="ECO:0000313" key="4">
    <source>
        <dbReference type="EMBL" id="EEU37741.1"/>
    </source>
</evidence>
<feature type="domain" description="RGS" evidence="3">
    <location>
        <begin position="142"/>
        <end position="220"/>
    </location>
</feature>
<dbReference type="InterPro" id="IPR016137">
    <property type="entry name" value="RGS"/>
</dbReference>
<dbReference type="EMBL" id="GG698920">
    <property type="protein sequence ID" value="EEU37741.1"/>
    <property type="molecule type" value="Genomic_DNA"/>
</dbReference>
<dbReference type="HOGENOM" id="CLU_029881_1_1_1"/>
<dbReference type="FunCoup" id="C7ZDN8">
    <property type="interactions" value="19"/>
</dbReference>
<dbReference type="PROSITE" id="PS50132">
    <property type="entry name" value="RGS"/>
    <property type="match status" value="1"/>
</dbReference>
<dbReference type="RefSeq" id="XP_003043454.1">
    <property type="nucleotide sequence ID" value="XM_003043408.1"/>
</dbReference>
<dbReference type="OMA" id="LKAWGNV"/>
<dbReference type="GO" id="GO:0005886">
    <property type="term" value="C:plasma membrane"/>
    <property type="evidence" value="ECO:0007669"/>
    <property type="project" value="TreeGrafter"/>
</dbReference>
<keyword evidence="5" id="KW-1185">Reference proteome</keyword>
<dbReference type="AlphaFoldDB" id="C7ZDN8"/>
<dbReference type="OrthoDB" id="5584247at2759"/>
<dbReference type="InParanoid" id="C7ZDN8"/>
<keyword evidence="2" id="KW-0472">Membrane</keyword>
<dbReference type="VEuPathDB" id="FungiDB:NECHADRAFT_97964"/>
<dbReference type="InterPro" id="IPR052246">
    <property type="entry name" value="Cell_Polariz_PKAAnc"/>
</dbReference>
<evidence type="ECO:0000256" key="1">
    <source>
        <dbReference type="SAM" id="MobiDB-lite"/>
    </source>
</evidence>
<evidence type="ECO:0000313" key="5">
    <source>
        <dbReference type="Proteomes" id="UP000005206"/>
    </source>
</evidence>
<reference evidence="4 5" key="1">
    <citation type="journal article" date="2009" name="PLoS Genet.">
        <title>The genome of Nectria haematococca: contribution of supernumerary chromosomes to gene expansion.</title>
        <authorList>
            <person name="Coleman J.J."/>
            <person name="Rounsley S.D."/>
            <person name="Rodriguez-Carres M."/>
            <person name="Kuo A."/>
            <person name="Wasmann C.C."/>
            <person name="Grimwood J."/>
            <person name="Schmutz J."/>
            <person name="Taga M."/>
            <person name="White G.J."/>
            <person name="Zhou S."/>
            <person name="Schwartz D.C."/>
            <person name="Freitag M."/>
            <person name="Ma L.J."/>
            <person name="Danchin E.G."/>
            <person name="Henrissat B."/>
            <person name="Coutinho P.M."/>
            <person name="Nelson D.R."/>
            <person name="Straney D."/>
            <person name="Napoli C.A."/>
            <person name="Barker B.M."/>
            <person name="Gribskov M."/>
            <person name="Rep M."/>
            <person name="Kroken S."/>
            <person name="Molnar I."/>
            <person name="Rensing C."/>
            <person name="Kennell J.C."/>
            <person name="Zamora J."/>
            <person name="Farman M.L."/>
            <person name="Selker E.U."/>
            <person name="Salamov A."/>
            <person name="Shapiro H."/>
            <person name="Pangilinan J."/>
            <person name="Lindquist E."/>
            <person name="Lamers C."/>
            <person name="Grigoriev I.V."/>
            <person name="Geiser D.M."/>
            <person name="Covert S.F."/>
            <person name="Temporini E."/>
            <person name="Vanetten H.D."/>
        </authorList>
    </citation>
    <scope>NUCLEOTIDE SEQUENCE [LARGE SCALE GENOMIC DNA]</scope>
    <source>
        <strain evidence="5">ATCC MYA-4622 / CBS 123669 / FGSC 9596 / NRRL 45880 / 77-13-4</strain>
    </source>
</reference>
<dbReference type="PANTHER" id="PTHR13155">
    <property type="entry name" value="A-KINASE ANCHOR PROTEINS"/>
    <property type="match status" value="1"/>
</dbReference>
<name>C7ZDN8_FUSV7</name>
<dbReference type="GO" id="GO:0008104">
    <property type="term" value="P:intracellular protein localization"/>
    <property type="evidence" value="ECO:0007669"/>
    <property type="project" value="TreeGrafter"/>
</dbReference>
<feature type="transmembrane region" description="Helical" evidence="2">
    <location>
        <begin position="224"/>
        <end position="248"/>
    </location>
</feature>
<proteinExistence type="predicted"/>
<dbReference type="PANTHER" id="PTHR13155:SF1">
    <property type="entry name" value="A-KINASE ANCHOR PROTEIN 10, MITOCHONDRIAL"/>
    <property type="match status" value="1"/>
</dbReference>
<evidence type="ECO:0000256" key="2">
    <source>
        <dbReference type="SAM" id="Phobius"/>
    </source>
</evidence>
<dbReference type="GeneID" id="9669598"/>
<dbReference type="Pfam" id="PF00615">
    <property type="entry name" value="RGS"/>
    <property type="match status" value="1"/>
</dbReference>
<organism evidence="4 5">
    <name type="scientific">Fusarium vanettenii (strain ATCC MYA-4622 / CBS 123669 / FGSC 9596 / NRRL 45880 / 77-13-4)</name>
    <name type="common">Fusarium solani subsp. pisi</name>
    <dbReference type="NCBI Taxonomy" id="660122"/>
    <lineage>
        <taxon>Eukaryota</taxon>
        <taxon>Fungi</taxon>
        <taxon>Dikarya</taxon>
        <taxon>Ascomycota</taxon>
        <taxon>Pezizomycotina</taxon>
        <taxon>Sordariomycetes</taxon>
        <taxon>Hypocreomycetidae</taxon>
        <taxon>Hypocreales</taxon>
        <taxon>Nectriaceae</taxon>
        <taxon>Fusarium</taxon>
        <taxon>Fusarium solani species complex</taxon>
        <taxon>Fusarium vanettenii</taxon>
    </lineage>
</organism>
<dbReference type="KEGG" id="nhe:NECHADRAFT_97964"/>
<gene>
    <name evidence="4" type="ORF">NECHADRAFT_97964</name>
</gene>
<dbReference type="Gene3D" id="1.10.167.10">
    <property type="entry name" value="Regulator of G-protein Signalling 4, domain 2"/>
    <property type="match status" value="1"/>
</dbReference>
<dbReference type="STRING" id="660122.C7ZDN8"/>
<keyword evidence="2" id="KW-1133">Transmembrane helix</keyword>